<accession>A0A2M7BYG5</accession>
<comment type="caution">
    <text evidence="1">The sequence shown here is derived from an EMBL/GenBank/DDBJ whole genome shotgun (WGS) entry which is preliminary data.</text>
</comment>
<dbReference type="EMBL" id="PEUV01000029">
    <property type="protein sequence ID" value="PIV12660.1"/>
    <property type="molecule type" value="Genomic_DNA"/>
</dbReference>
<evidence type="ECO:0000313" key="2">
    <source>
        <dbReference type="Proteomes" id="UP000230324"/>
    </source>
</evidence>
<dbReference type="AlphaFoldDB" id="A0A2M7BYG5"/>
<sequence length="291" mass="34255">RKTMFDYLAFQSKIASDKDKELIAQKINQLLHSTSSDQLWLFNHFMFDKFKKILEEDIKTNHPIRKALVLENLRLRLFLDIHRHHGLYKDCLLATMRISHNLSKEEWDGFVKFIDEAFKEINKGRSEEESTIDPIRLHMLMEKFSLKNQKKMEKLKNNGLKPKCLELLHRQDWIESADMDSFIRLVVLLDQYLVLELGRDRLFQFDIISEFESLAEGEKGIRSLIADYLKALDCDEGMVRIAAEDCFPFSATIEVLDKFSGEMNDKLVDILKSVPELEEVKKQINSYKTFE</sequence>
<organism evidence="1 2">
    <name type="scientific">Candidatus Nealsonbacteria bacterium CG03_land_8_20_14_0_80_36_12</name>
    <dbReference type="NCBI Taxonomy" id="1974701"/>
    <lineage>
        <taxon>Bacteria</taxon>
        <taxon>Candidatus Nealsoniibacteriota</taxon>
    </lineage>
</organism>
<feature type="non-terminal residue" evidence="1">
    <location>
        <position position="1"/>
    </location>
</feature>
<evidence type="ECO:0000313" key="1">
    <source>
        <dbReference type="EMBL" id="PIV12660.1"/>
    </source>
</evidence>
<reference evidence="2" key="1">
    <citation type="submission" date="2017-09" db="EMBL/GenBank/DDBJ databases">
        <title>Depth-based differentiation of microbial function through sediment-hosted aquifers and enrichment of novel symbionts in the deep terrestrial subsurface.</title>
        <authorList>
            <person name="Probst A.J."/>
            <person name="Ladd B."/>
            <person name="Jarett J.K."/>
            <person name="Geller-Mcgrath D.E."/>
            <person name="Sieber C.M.K."/>
            <person name="Emerson J.B."/>
            <person name="Anantharaman K."/>
            <person name="Thomas B.C."/>
            <person name="Malmstrom R."/>
            <person name="Stieglmeier M."/>
            <person name="Klingl A."/>
            <person name="Woyke T."/>
            <person name="Ryan C.M."/>
            <person name="Banfield J.F."/>
        </authorList>
    </citation>
    <scope>NUCLEOTIDE SEQUENCE [LARGE SCALE GENOMIC DNA]</scope>
</reference>
<protein>
    <submittedName>
        <fullName evidence="1">Uncharacterized protein</fullName>
    </submittedName>
</protein>
<gene>
    <name evidence="1" type="ORF">COS47_01365</name>
</gene>
<dbReference type="Proteomes" id="UP000230324">
    <property type="component" value="Unassembled WGS sequence"/>
</dbReference>
<name>A0A2M7BYG5_9BACT</name>
<proteinExistence type="predicted"/>